<name>V4AXP1_LOTGI</name>
<sequence>MDGDQDQIVTQAEFDTVIVSVDVNGDGKVPEAEFLMVFHQATGGNHHQAATDKAGHNIFTKGDHDNDGSLTIPELKSIFSAFDYDGNGKATADEFKKFWSSVSKAIFEYFKPYTPF</sequence>
<dbReference type="SMART" id="SM00054">
    <property type="entry name" value="EFh"/>
    <property type="match status" value="2"/>
</dbReference>
<feature type="domain" description="EF-hand" evidence="1">
    <location>
        <begin position="9"/>
        <end position="44"/>
    </location>
</feature>
<evidence type="ECO:0000313" key="3">
    <source>
        <dbReference type="Proteomes" id="UP000030746"/>
    </source>
</evidence>
<dbReference type="CTD" id="20237971"/>
<dbReference type="OrthoDB" id="6083833at2759"/>
<dbReference type="Proteomes" id="UP000030746">
    <property type="component" value="Unassembled WGS sequence"/>
</dbReference>
<dbReference type="OMA" id="THGHIWE"/>
<gene>
    <name evidence="2" type="ORF">LOTGIDRAFT_159149</name>
</gene>
<keyword evidence="3" id="KW-1185">Reference proteome</keyword>
<protein>
    <recommendedName>
        <fullName evidence="1">EF-hand domain-containing protein</fullName>
    </recommendedName>
</protein>
<dbReference type="EMBL" id="KB201262">
    <property type="protein sequence ID" value="ESO98346.1"/>
    <property type="molecule type" value="Genomic_DNA"/>
</dbReference>
<feature type="domain" description="EF-hand" evidence="1">
    <location>
        <begin position="70"/>
        <end position="105"/>
    </location>
</feature>
<dbReference type="AlphaFoldDB" id="V4AXP1"/>
<evidence type="ECO:0000259" key="1">
    <source>
        <dbReference type="PROSITE" id="PS50222"/>
    </source>
</evidence>
<dbReference type="SUPFAM" id="SSF47473">
    <property type="entry name" value="EF-hand"/>
    <property type="match status" value="1"/>
</dbReference>
<dbReference type="Gene3D" id="1.10.238.10">
    <property type="entry name" value="EF-hand"/>
    <property type="match status" value="2"/>
</dbReference>
<dbReference type="HOGENOM" id="CLU_2099621_0_0_1"/>
<dbReference type="Pfam" id="PF00036">
    <property type="entry name" value="EF-hand_1"/>
    <property type="match status" value="1"/>
</dbReference>
<dbReference type="InterPro" id="IPR011992">
    <property type="entry name" value="EF-hand-dom_pair"/>
</dbReference>
<organism evidence="2 3">
    <name type="scientific">Lottia gigantea</name>
    <name type="common">Giant owl limpet</name>
    <dbReference type="NCBI Taxonomy" id="225164"/>
    <lineage>
        <taxon>Eukaryota</taxon>
        <taxon>Metazoa</taxon>
        <taxon>Spiralia</taxon>
        <taxon>Lophotrochozoa</taxon>
        <taxon>Mollusca</taxon>
        <taxon>Gastropoda</taxon>
        <taxon>Patellogastropoda</taxon>
        <taxon>Lottioidea</taxon>
        <taxon>Lottiidae</taxon>
        <taxon>Lottia</taxon>
    </lineage>
</organism>
<dbReference type="InterPro" id="IPR002048">
    <property type="entry name" value="EF_hand_dom"/>
</dbReference>
<accession>V4AXP1</accession>
<dbReference type="PROSITE" id="PS50222">
    <property type="entry name" value="EF_HAND_2"/>
    <property type="match status" value="2"/>
</dbReference>
<dbReference type="KEGG" id="lgi:LOTGIDRAFT_159149"/>
<reference evidence="2 3" key="1">
    <citation type="journal article" date="2013" name="Nature">
        <title>Insights into bilaterian evolution from three spiralian genomes.</title>
        <authorList>
            <person name="Simakov O."/>
            <person name="Marletaz F."/>
            <person name="Cho S.J."/>
            <person name="Edsinger-Gonzales E."/>
            <person name="Havlak P."/>
            <person name="Hellsten U."/>
            <person name="Kuo D.H."/>
            <person name="Larsson T."/>
            <person name="Lv J."/>
            <person name="Arendt D."/>
            <person name="Savage R."/>
            <person name="Osoegawa K."/>
            <person name="de Jong P."/>
            <person name="Grimwood J."/>
            <person name="Chapman J.A."/>
            <person name="Shapiro H."/>
            <person name="Aerts A."/>
            <person name="Otillar R.P."/>
            <person name="Terry A.Y."/>
            <person name="Boore J.L."/>
            <person name="Grigoriev I.V."/>
            <person name="Lindberg D.R."/>
            <person name="Seaver E.C."/>
            <person name="Weisblat D.A."/>
            <person name="Putnam N.H."/>
            <person name="Rokhsar D.S."/>
        </authorList>
    </citation>
    <scope>NUCLEOTIDE SEQUENCE [LARGE SCALE GENOMIC DNA]</scope>
</reference>
<proteinExistence type="predicted"/>
<dbReference type="GO" id="GO:0005509">
    <property type="term" value="F:calcium ion binding"/>
    <property type="evidence" value="ECO:0007669"/>
    <property type="project" value="InterPro"/>
</dbReference>
<evidence type="ECO:0000313" key="2">
    <source>
        <dbReference type="EMBL" id="ESO98346.1"/>
    </source>
</evidence>
<dbReference type="GeneID" id="20237971"/>
<dbReference type="RefSeq" id="XP_009051042.1">
    <property type="nucleotide sequence ID" value="XM_009052794.1"/>
</dbReference>